<dbReference type="EMBL" id="SUMD01000005">
    <property type="protein sequence ID" value="TJZ77967.1"/>
    <property type="molecule type" value="Genomic_DNA"/>
</dbReference>
<dbReference type="InterPro" id="IPR000182">
    <property type="entry name" value="GNAT_dom"/>
</dbReference>
<keyword evidence="3" id="KW-1185">Reference proteome</keyword>
<dbReference type="PANTHER" id="PTHR42791">
    <property type="entry name" value="GNAT FAMILY ACETYLTRANSFERASE"/>
    <property type="match status" value="1"/>
</dbReference>
<evidence type="ECO:0000313" key="2">
    <source>
        <dbReference type="EMBL" id="TJZ77967.1"/>
    </source>
</evidence>
<evidence type="ECO:0000313" key="3">
    <source>
        <dbReference type="Proteomes" id="UP000305109"/>
    </source>
</evidence>
<dbReference type="Proteomes" id="UP000305109">
    <property type="component" value="Unassembled WGS sequence"/>
</dbReference>
<evidence type="ECO:0000259" key="1">
    <source>
        <dbReference type="PROSITE" id="PS51186"/>
    </source>
</evidence>
<dbReference type="Gene3D" id="3.40.630.30">
    <property type="match status" value="1"/>
</dbReference>
<reference evidence="2 3" key="1">
    <citation type="submission" date="2019-04" db="EMBL/GenBank/DDBJ databases">
        <title>Rhodococcus oryzae sp. nov., a novel actinomycete isolated from rhizosphere soil of rice (Oryza sativa L.).</title>
        <authorList>
            <person name="Li C."/>
        </authorList>
    </citation>
    <scope>NUCLEOTIDE SEQUENCE [LARGE SCALE GENOMIC DNA]</scope>
    <source>
        <strain evidence="2 3">NEAU-CX67</strain>
    </source>
</reference>
<dbReference type="InterPro" id="IPR052523">
    <property type="entry name" value="Trichothecene_AcTrans"/>
</dbReference>
<comment type="caution">
    <text evidence="2">The sequence shown here is derived from an EMBL/GenBank/DDBJ whole genome shotgun (WGS) entry which is preliminary data.</text>
</comment>
<gene>
    <name evidence="2" type="ORF">FCG67_13035</name>
</gene>
<organism evidence="2 3">
    <name type="scientific">Rhodococcus oryzae</name>
    <dbReference type="NCBI Taxonomy" id="2571143"/>
    <lineage>
        <taxon>Bacteria</taxon>
        <taxon>Bacillati</taxon>
        <taxon>Actinomycetota</taxon>
        <taxon>Actinomycetes</taxon>
        <taxon>Mycobacteriales</taxon>
        <taxon>Nocardiaceae</taxon>
        <taxon>Rhodococcus</taxon>
    </lineage>
</organism>
<dbReference type="PANTHER" id="PTHR42791:SF1">
    <property type="entry name" value="N-ACETYLTRANSFERASE DOMAIN-CONTAINING PROTEIN"/>
    <property type="match status" value="1"/>
</dbReference>
<sequence length="193" mass="21206">MELSIRPLVADDLDRAASVLGEAFADYPWTTWCVQADSHEQRVAELQRLYLEHMAVPHGLAYIDADRNGVVAFIPPDVSPPDESVLASIAELHGDRFVRMMDAEEQMSAMGSWDDAWLLATIGVARGAQGRGLGGDLLAAGLAEMDRAGHAVWLDTATRRNLPLYERHGFSIAGHITIDDGPEVWRMFRGPRG</sequence>
<protein>
    <submittedName>
        <fullName evidence="2">GNAT family N-acetyltransferase</fullName>
    </submittedName>
</protein>
<dbReference type="InterPro" id="IPR016181">
    <property type="entry name" value="Acyl_CoA_acyltransferase"/>
</dbReference>
<feature type="domain" description="N-acetyltransferase" evidence="1">
    <location>
        <begin position="57"/>
        <end position="191"/>
    </location>
</feature>
<dbReference type="SUPFAM" id="SSF55729">
    <property type="entry name" value="Acyl-CoA N-acyltransferases (Nat)"/>
    <property type="match status" value="1"/>
</dbReference>
<dbReference type="Pfam" id="PF13508">
    <property type="entry name" value="Acetyltransf_7"/>
    <property type="match status" value="1"/>
</dbReference>
<dbReference type="PROSITE" id="PS51186">
    <property type="entry name" value="GNAT"/>
    <property type="match status" value="1"/>
</dbReference>
<name>A0ABY2RK52_9NOCA</name>
<proteinExistence type="predicted"/>
<accession>A0ABY2RK52</accession>